<organism evidence="1 2">
    <name type="scientific">Caballeronia sordidicola</name>
    <name type="common">Burkholderia sordidicola</name>
    <dbReference type="NCBI Taxonomy" id="196367"/>
    <lineage>
        <taxon>Bacteria</taxon>
        <taxon>Pseudomonadati</taxon>
        <taxon>Pseudomonadota</taxon>
        <taxon>Betaproteobacteria</taxon>
        <taxon>Burkholderiales</taxon>
        <taxon>Burkholderiaceae</taxon>
        <taxon>Caballeronia</taxon>
    </lineage>
</organism>
<evidence type="ECO:0000313" key="1">
    <source>
        <dbReference type="EMBL" id="OXC73475.1"/>
    </source>
</evidence>
<accession>A0A226WQL9</accession>
<dbReference type="RefSeq" id="WP_089164856.1">
    <property type="nucleotide sequence ID" value="NZ_MTHB01000247.1"/>
</dbReference>
<protein>
    <submittedName>
        <fullName evidence="1">Uncharacterized protein</fullName>
    </submittedName>
</protein>
<sequence length="92" mass="10365">MSNLKLTWSKEMDSLLILTLFKKMAENPNYGQRPSETVVSLASVLARTHGIVGDSDWEAIASAGALLWRVQKEEIEASTFLSELMRTMRRAH</sequence>
<dbReference type="AlphaFoldDB" id="A0A226WQL9"/>
<proteinExistence type="predicted"/>
<gene>
    <name evidence="1" type="ORF">BSU04_36820</name>
</gene>
<name>A0A226WQL9_CABSO</name>
<dbReference type="Proteomes" id="UP000214720">
    <property type="component" value="Unassembled WGS sequence"/>
</dbReference>
<evidence type="ECO:0000313" key="2">
    <source>
        <dbReference type="Proteomes" id="UP000214720"/>
    </source>
</evidence>
<reference evidence="2" key="1">
    <citation type="submission" date="2017-01" db="EMBL/GenBank/DDBJ databases">
        <title>Genome Analysis of Deinococcus marmoris KOPRI26562.</title>
        <authorList>
            <person name="Kim J.H."/>
            <person name="Oh H.-M."/>
        </authorList>
    </citation>
    <scope>NUCLEOTIDE SEQUENCE [LARGE SCALE GENOMIC DNA]</scope>
    <source>
        <strain evidence="2">PAMC 26633</strain>
    </source>
</reference>
<comment type="caution">
    <text evidence="1">The sequence shown here is derived from an EMBL/GenBank/DDBJ whole genome shotgun (WGS) entry which is preliminary data.</text>
</comment>
<dbReference type="EMBL" id="MTHB01000247">
    <property type="protein sequence ID" value="OXC73475.1"/>
    <property type="molecule type" value="Genomic_DNA"/>
</dbReference>